<dbReference type="EMBL" id="CP002057">
    <property type="protein sequence ID" value="ADI37151.1"/>
    <property type="molecule type" value="Genomic_DNA"/>
</dbReference>
<feature type="region of interest" description="Disordered" evidence="1">
    <location>
        <begin position="621"/>
        <end position="643"/>
    </location>
</feature>
<gene>
    <name evidence="2" type="ordered locus">Mvol_1496</name>
</gene>
<reference evidence="2 3" key="1">
    <citation type="submission" date="2010-05" db="EMBL/GenBank/DDBJ databases">
        <title>Complete sequence of Methanococcus voltae A3.</title>
        <authorList>
            <consortium name="US DOE Joint Genome Institute"/>
            <person name="Lucas S."/>
            <person name="Copeland A."/>
            <person name="Lapidus A."/>
            <person name="Cheng J.-F."/>
            <person name="Bruce D."/>
            <person name="Goodwin L."/>
            <person name="Pitluck S."/>
            <person name="Lowry S."/>
            <person name="Clum A."/>
            <person name="Land M."/>
            <person name="Hauser L."/>
            <person name="Kyrpides N."/>
            <person name="Mikhailova N."/>
            <person name="Whitman W.B."/>
            <person name="Woyke T."/>
        </authorList>
    </citation>
    <scope>NUCLEOTIDE SEQUENCE [LARGE SCALE GENOMIC DNA]</scope>
    <source>
        <strain evidence="3">ATCC BAA-1334 / A3</strain>
    </source>
</reference>
<feature type="region of interest" description="Disordered" evidence="1">
    <location>
        <begin position="288"/>
        <end position="309"/>
    </location>
</feature>
<feature type="compositionally biased region" description="Low complexity" evidence="1">
    <location>
        <begin position="300"/>
        <end position="309"/>
    </location>
</feature>
<protein>
    <submittedName>
        <fullName evidence="2">Uncharacterized protein</fullName>
    </submittedName>
</protein>
<feature type="compositionally biased region" description="Basic and acidic residues" evidence="1">
    <location>
        <begin position="622"/>
        <end position="643"/>
    </location>
</feature>
<name>D7DQM4_METV3</name>
<evidence type="ECO:0000313" key="3">
    <source>
        <dbReference type="Proteomes" id="UP000007722"/>
    </source>
</evidence>
<sequence>MKIEYDTNYLLQNIFNKKLKGIGGINWINWLYYDNKDYEEAIFKNTGIEEHQIMENIGKTTESKEFSLNGEILINETISNDQFQNLSLNDKNPILIHTSGTSGGDLSKLKWFEIKNDSMKNIWVSGIKAIYDSSFLDWYTKPALDNNIQNNAKNNNNINNIYMDEYAKKDIESINTKGAMVFLIPSGLHIDGVFNIGGNYLTRLYGFELTQRIAIALYPKSNYFIDYYSNAYNLSTILKILSLGDIAVIAVPYNVILNWNNPNKLKEGFKRELLNINELTNLIENKDSENLKSNTQDSTKNNNKINNNFNNKFNDNNTEFYNEFLSYKAKFEQNPEKTVKELQNLLKDKLKNAILISGTTYMIKRQWDELRSFMGWKKGQERLTNVYIGSEIGPFSATINKADNYRQYVMPLTIPLLERKNNRELLTRSKYEYGNLLISKMDEDYPIYNINTGDVITLLDKKRIPKISGEILRANFKVNLDMIVKNLPKGDIIAGDYFRLKDFEIVNSKEITTCISDKFKMDKNSPIILVNSEKYKLIVPIKLEKDKATVQLELAQKVKEELEVCPIDEDLKKALKDFEIELNEDIALEPKGGREELLKKVKSGEMPKGVLKKWNLYVINENNDKENNDKENENNKNENKDTN</sequence>
<dbReference type="Proteomes" id="UP000007722">
    <property type="component" value="Chromosome"/>
</dbReference>
<evidence type="ECO:0000256" key="1">
    <source>
        <dbReference type="SAM" id="MobiDB-lite"/>
    </source>
</evidence>
<evidence type="ECO:0000313" key="2">
    <source>
        <dbReference type="EMBL" id="ADI37151.1"/>
    </source>
</evidence>
<dbReference type="eggNOG" id="arCOG04433">
    <property type="taxonomic scope" value="Archaea"/>
</dbReference>
<organism evidence="2 3">
    <name type="scientific">Methanococcus voltae (strain ATCC BAA-1334 / A3)</name>
    <dbReference type="NCBI Taxonomy" id="456320"/>
    <lineage>
        <taxon>Archaea</taxon>
        <taxon>Methanobacteriati</taxon>
        <taxon>Methanobacteriota</taxon>
        <taxon>Methanomada group</taxon>
        <taxon>Methanococci</taxon>
        <taxon>Methanococcales</taxon>
        <taxon>Methanococcaceae</taxon>
        <taxon>Methanococcus</taxon>
    </lineage>
</organism>
<dbReference type="STRING" id="456320.Mvol_1496"/>
<keyword evidence="3" id="KW-1185">Reference proteome</keyword>
<dbReference type="InterPro" id="IPR053019">
    <property type="entry name" value="GATA_zinc_finger"/>
</dbReference>
<accession>D7DQM4</accession>
<dbReference type="KEGG" id="mvo:Mvol_1496"/>
<dbReference type="OrthoDB" id="62012at2157"/>
<dbReference type="HOGENOM" id="CLU_425550_0_0_2"/>
<dbReference type="InParanoid" id="D7DQM4"/>
<proteinExistence type="predicted"/>
<dbReference type="AlphaFoldDB" id="D7DQM4"/>
<dbReference type="PANTHER" id="PTHR23353">
    <property type="entry name" value="RAB-GAP/TBC-RELATED"/>
    <property type="match status" value="1"/>
</dbReference>